<evidence type="ECO:0000259" key="7">
    <source>
        <dbReference type="PROSITE" id="PS50011"/>
    </source>
</evidence>
<dbReference type="GO" id="GO:0046332">
    <property type="term" value="F:SMAD binding"/>
    <property type="evidence" value="ECO:0007669"/>
    <property type="project" value="TreeGrafter"/>
</dbReference>
<dbReference type="InterPro" id="IPR011009">
    <property type="entry name" value="Kinase-like_dom_sf"/>
</dbReference>
<dbReference type="GO" id="GO:0003713">
    <property type="term" value="F:transcription coactivator activity"/>
    <property type="evidence" value="ECO:0007669"/>
    <property type="project" value="TreeGrafter"/>
</dbReference>
<dbReference type="GO" id="GO:0005524">
    <property type="term" value="F:ATP binding"/>
    <property type="evidence" value="ECO:0007669"/>
    <property type="project" value="UniProtKB-KW"/>
</dbReference>
<evidence type="ECO:0000313" key="9">
    <source>
        <dbReference type="Proteomes" id="UP000261420"/>
    </source>
</evidence>
<dbReference type="GeneTree" id="ENSGT00940000157742"/>
<accession>A0A3B4VK24</accession>
<dbReference type="Proteomes" id="UP000261420">
    <property type="component" value="Unplaced"/>
</dbReference>
<dbReference type="GO" id="GO:0045944">
    <property type="term" value="P:positive regulation of transcription by RNA polymerase II"/>
    <property type="evidence" value="ECO:0007669"/>
    <property type="project" value="TreeGrafter"/>
</dbReference>
<evidence type="ECO:0000256" key="1">
    <source>
        <dbReference type="ARBA" id="ARBA00022527"/>
    </source>
</evidence>
<keyword evidence="9" id="KW-1185">Reference proteome</keyword>
<dbReference type="Pfam" id="PF00069">
    <property type="entry name" value="Pkinase"/>
    <property type="match status" value="1"/>
</dbReference>
<dbReference type="Gene3D" id="1.10.510.10">
    <property type="entry name" value="Transferase(Phosphotransferase) domain 1"/>
    <property type="match status" value="1"/>
</dbReference>
<feature type="compositionally biased region" description="Low complexity" evidence="6">
    <location>
        <begin position="574"/>
        <end position="587"/>
    </location>
</feature>
<dbReference type="STRING" id="41447.ENSSDUP00000030929"/>
<evidence type="ECO:0000313" key="8">
    <source>
        <dbReference type="Ensembl" id="ENSSDUP00000030929.1"/>
    </source>
</evidence>
<name>A0A3B4VK24_SERDU</name>
<feature type="compositionally biased region" description="Polar residues" evidence="6">
    <location>
        <begin position="590"/>
        <end position="603"/>
    </location>
</feature>
<dbReference type="PROSITE" id="PS00108">
    <property type="entry name" value="PROTEIN_KINASE_ST"/>
    <property type="match status" value="1"/>
</dbReference>
<feature type="region of interest" description="Disordered" evidence="6">
    <location>
        <begin position="524"/>
        <end position="653"/>
    </location>
</feature>
<organism evidence="8 9">
    <name type="scientific">Seriola dumerili</name>
    <name type="common">Greater amberjack</name>
    <name type="synonym">Caranx dumerili</name>
    <dbReference type="NCBI Taxonomy" id="41447"/>
    <lineage>
        <taxon>Eukaryota</taxon>
        <taxon>Metazoa</taxon>
        <taxon>Chordata</taxon>
        <taxon>Craniata</taxon>
        <taxon>Vertebrata</taxon>
        <taxon>Euteleostomi</taxon>
        <taxon>Actinopterygii</taxon>
        <taxon>Neopterygii</taxon>
        <taxon>Teleostei</taxon>
        <taxon>Neoteleostei</taxon>
        <taxon>Acanthomorphata</taxon>
        <taxon>Carangaria</taxon>
        <taxon>Carangiformes</taxon>
        <taxon>Carangidae</taxon>
        <taxon>Seriola</taxon>
    </lineage>
</organism>
<dbReference type="SUPFAM" id="SSF56112">
    <property type="entry name" value="Protein kinase-like (PK-like)"/>
    <property type="match status" value="1"/>
</dbReference>
<dbReference type="Ensembl" id="ENSSDUT00000031465.1">
    <property type="protein sequence ID" value="ENSSDUP00000030929.1"/>
    <property type="gene ID" value="ENSSDUG00000022271.1"/>
</dbReference>
<reference evidence="8" key="2">
    <citation type="submission" date="2025-09" db="UniProtKB">
        <authorList>
            <consortium name="Ensembl"/>
        </authorList>
    </citation>
    <scope>IDENTIFICATION</scope>
</reference>
<dbReference type="GO" id="GO:0004674">
    <property type="term" value="F:protein serine/threonine kinase activity"/>
    <property type="evidence" value="ECO:0007669"/>
    <property type="project" value="UniProtKB-KW"/>
</dbReference>
<evidence type="ECO:0000256" key="4">
    <source>
        <dbReference type="ARBA" id="ARBA00022777"/>
    </source>
</evidence>
<protein>
    <recommendedName>
        <fullName evidence="7">Protein kinase domain-containing protein</fullName>
    </recommendedName>
</protein>
<dbReference type="InterPro" id="IPR008271">
    <property type="entry name" value="Ser/Thr_kinase_AS"/>
</dbReference>
<dbReference type="PANTHER" id="PTHR24058:SF53">
    <property type="entry name" value="HOMEODOMAIN-INTERACTING PROTEIN KINASE 2"/>
    <property type="match status" value="1"/>
</dbReference>
<dbReference type="SMART" id="SM00220">
    <property type="entry name" value="S_TKc"/>
    <property type="match status" value="1"/>
</dbReference>
<evidence type="ECO:0000256" key="6">
    <source>
        <dbReference type="SAM" id="MobiDB-lite"/>
    </source>
</evidence>
<feature type="region of interest" description="Disordered" evidence="6">
    <location>
        <begin position="469"/>
        <end position="503"/>
    </location>
</feature>
<dbReference type="GO" id="GO:0016605">
    <property type="term" value="C:PML body"/>
    <property type="evidence" value="ECO:0007669"/>
    <property type="project" value="TreeGrafter"/>
</dbReference>
<dbReference type="Gene3D" id="3.30.200.20">
    <property type="entry name" value="Phosphorylase Kinase, domain 1"/>
    <property type="match status" value="1"/>
</dbReference>
<proteinExistence type="predicted"/>
<reference evidence="8" key="1">
    <citation type="submission" date="2025-08" db="UniProtKB">
        <authorList>
            <consortium name="Ensembl"/>
        </authorList>
    </citation>
    <scope>IDENTIFICATION</scope>
</reference>
<dbReference type="InterPro" id="IPR050494">
    <property type="entry name" value="Ser_Thr_dual-spec_kinase"/>
</dbReference>
<dbReference type="OMA" id="EDSNTHH"/>
<keyword evidence="4" id="KW-0418">Kinase</keyword>
<dbReference type="GO" id="GO:0007224">
    <property type="term" value="P:smoothened signaling pathway"/>
    <property type="evidence" value="ECO:0007669"/>
    <property type="project" value="TreeGrafter"/>
</dbReference>
<dbReference type="GO" id="GO:0042771">
    <property type="term" value="P:intrinsic apoptotic signaling pathway in response to DNA damage by p53 class mediator"/>
    <property type="evidence" value="ECO:0007669"/>
    <property type="project" value="TreeGrafter"/>
</dbReference>
<feature type="compositionally biased region" description="Basic and acidic residues" evidence="6">
    <location>
        <begin position="471"/>
        <end position="493"/>
    </location>
</feature>
<evidence type="ECO:0000256" key="3">
    <source>
        <dbReference type="ARBA" id="ARBA00022741"/>
    </source>
</evidence>
<dbReference type="GO" id="GO:0003714">
    <property type="term" value="F:transcription corepressor activity"/>
    <property type="evidence" value="ECO:0007669"/>
    <property type="project" value="TreeGrafter"/>
</dbReference>
<dbReference type="PANTHER" id="PTHR24058">
    <property type="entry name" value="DUAL SPECIFICITY PROTEIN KINASE"/>
    <property type="match status" value="1"/>
</dbReference>
<dbReference type="AlphaFoldDB" id="A0A3B4VK24"/>
<keyword evidence="1" id="KW-0723">Serine/threonine-protein kinase</keyword>
<evidence type="ECO:0000256" key="2">
    <source>
        <dbReference type="ARBA" id="ARBA00022679"/>
    </source>
</evidence>
<keyword evidence="3" id="KW-0547">Nucleotide-binding</keyword>
<feature type="domain" description="Protein kinase" evidence="7">
    <location>
        <begin position="19"/>
        <end position="339"/>
    </location>
</feature>
<dbReference type="PROSITE" id="PS50011">
    <property type="entry name" value="PROTEIN_KINASE_DOM"/>
    <property type="match status" value="1"/>
</dbReference>
<evidence type="ECO:0000256" key="5">
    <source>
        <dbReference type="ARBA" id="ARBA00022840"/>
    </source>
</evidence>
<dbReference type="GO" id="GO:0004713">
    <property type="term" value="F:protein tyrosine kinase activity"/>
    <property type="evidence" value="ECO:0007669"/>
    <property type="project" value="TreeGrafter"/>
</dbReference>
<dbReference type="InterPro" id="IPR000719">
    <property type="entry name" value="Prot_kinase_dom"/>
</dbReference>
<keyword evidence="2" id="KW-0808">Transferase</keyword>
<dbReference type="GO" id="GO:0005737">
    <property type="term" value="C:cytoplasm"/>
    <property type="evidence" value="ECO:0007669"/>
    <property type="project" value="TreeGrafter"/>
</dbReference>
<keyword evidence="5" id="KW-0067">ATP-binding</keyword>
<sequence>MLINSQLSLSLRCSLSTYIYHKSLTEKGCFGKVAECFDLITAQMVAVKIHKDSEDPTIKREVAMLEAVRALDPDKKNIVRFMEDFRFNELSCLTFEMLDRSVWDLMKERNWEPLGVSEIRPVTHQLLVAFEALKNIGIMHTDLKPDNIMLVNHKDQPFRIKLIDFGLALPASKAKVGMLMQANAYRAPEVTLGLPLSECVDMWGVGCVMAFMYFGQHLFPGNCPYHWMKVMLQLLGQPVDHYLTAGEDSWMYFTYDLDGDWRLRTPEEYEAVTAVEPEVYERFLDSAWNLEDAVKTYQARHDDMEDEDRMAFLDLLNWCLFPHTAHRITPRRALKHPYLTMVHLVDKVETSNYADSAIELMTVSPQQHFEGSYDDWVYEESAFVKFYGHDSNAALMTDLQEEPSKGKDSSADSFSAYNEDFADYGAEDSNTHHSHHCVCHCNSQSQSYSDKHSNTDNSCGYEADIESSMLDSKEPATSDSDDGKSIKPHLSHEEDNESASCEKDDLEYEPVKCCCGHSYIGNDADTKTSSQPATNDPHDEDPSPTSSTAKDIIEPNKTTGPSAATDLHDGVRDTTTPPTEEPGTTAPLNDYTNIDSLPVASNTPDDRPSSDVVPTDEAAASIPLNDGATAAIKPADADDIKTGPGGARRKTVFQRMGKFFRRVKKRVTSIFKRRDN</sequence>